<keyword evidence="6" id="KW-0961">Cell wall biogenesis/degradation</keyword>
<dbReference type="Proteomes" id="UP001416393">
    <property type="component" value="Unassembled WGS sequence"/>
</dbReference>
<dbReference type="Gene3D" id="3.40.630.30">
    <property type="match status" value="1"/>
</dbReference>
<name>A0ABV0AF63_9FLAO</name>
<dbReference type="InterPro" id="IPR016181">
    <property type="entry name" value="Acyl_CoA_acyltransferase"/>
</dbReference>
<evidence type="ECO:0000259" key="7">
    <source>
        <dbReference type="Pfam" id="PF13480"/>
    </source>
</evidence>
<protein>
    <submittedName>
        <fullName evidence="8">GNAT family N-acetyltransferase</fullName>
        <ecNumber evidence="8">2.3.1.-</ecNumber>
    </submittedName>
</protein>
<dbReference type="SUPFAM" id="SSF55729">
    <property type="entry name" value="Acyl-CoA N-acyltransferases (Nat)"/>
    <property type="match status" value="1"/>
</dbReference>
<feature type="domain" description="BioF2-like acetyltransferase" evidence="7">
    <location>
        <begin position="161"/>
        <end position="302"/>
    </location>
</feature>
<evidence type="ECO:0000313" key="8">
    <source>
        <dbReference type="EMBL" id="MEN3324134.1"/>
    </source>
</evidence>
<evidence type="ECO:0000256" key="2">
    <source>
        <dbReference type="ARBA" id="ARBA00022679"/>
    </source>
</evidence>
<dbReference type="InterPro" id="IPR003447">
    <property type="entry name" value="FEMABX"/>
</dbReference>
<dbReference type="InterPro" id="IPR050644">
    <property type="entry name" value="PG_Glycine_Bridge_Synth"/>
</dbReference>
<keyword evidence="5 8" id="KW-0012">Acyltransferase</keyword>
<evidence type="ECO:0000256" key="1">
    <source>
        <dbReference type="ARBA" id="ARBA00009943"/>
    </source>
</evidence>
<dbReference type="GO" id="GO:0016746">
    <property type="term" value="F:acyltransferase activity"/>
    <property type="evidence" value="ECO:0007669"/>
    <property type="project" value="UniProtKB-KW"/>
</dbReference>
<gene>
    <name evidence="8" type="ORF">VP395_10370</name>
</gene>
<accession>A0ABV0AF63</accession>
<keyword evidence="2 8" id="KW-0808">Transferase</keyword>
<evidence type="ECO:0000256" key="5">
    <source>
        <dbReference type="ARBA" id="ARBA00023315"/>
    </source>
</evidence>
<keyword evidence="4" id="KW-0573">Peptidoglycan synthesis</keyword>
<dbReference type="EMBL" id="JAZHYP010000004">
    <property type="protein sequence ID" value="MEN3324134.1"/>
    <property type="molecule type" value="Genomic_DNA"/>
</dbReference>
<keyword evidence="9" id="KW-1185">Reference proteome</keyword>
<comment type="caution">
    <text evidence="8">The sequence shown here is derived from an EMBL/GenBank/DDBJ whole genome shotgun (WGS) entry which is preliminary data.</text>
</comment>
<evidence type="ECO:0000256" key="3">
    <source>
        <dbReference type="ARBA" id="ARBA00022960"/>
    </source>
</evidence>
<evidence type="ECO:0000313" key="9">
    <source>
        <dbReference type="Proteomes" id="UP001416393"/>
    </source>
</evidence>
<dbReference type="RefSeq" id="WP_346241940.1">
    <property type="nucleotide sequence ID" value="NZ_JAZHYP010000004.1"/>
</dbReference>
<dbReference type="Pfam" id="PF13480">
    <property type="entry name" value="Acetyltransf_6"/>
    <property type="match status" value="1"/>
</dbReference>
<dbReference type="EC" id="2.3.1.-" evidence="8"/>
<dbReference type="PANTHER" id="PTHR36174:SF1">
    <property type="entry name" value="LIPID II:GLYCINE GLYCYLTRANSFERASE"/>
    <property type="match status" value="1"/>
</dbReference>
<sequence>MKLIVNEILTEIDFEEYLKVVESFKIINPFYKILGSSIGEIIDDQLYYFTFTNAEGKILILMPFFLRRIPYKHEEKIYYDVISPYGYSGPLFNEDLSRGYLIMFWQEVDTWYKNNNVVSEFIRFSLNHNHHFYSGILIPTLTNVNGEIVDEEKQWNAFKQKVRNNYRKSLNHLLDIKIKSKDITDSDIVTYYDVYINTMQRIGAEDEYLYSIEYFRNIIKLSKNNFALAFVYKDNVVISVELILIAGETLYSFLGGTLSEAFSLRPNDFLKIEVMKWARNNGYKYYLLGGGRKENDTLYQYKKSFFPNDMDIIYYTGRKILNKKVYNELDEILNIDVVIEENNAAITLGKSNYFPAYRKNAFKKQY</sequence>
<keyword evidence="3" id="KW-0133">Cell shape</keyword>
<dbReference type="PROSITE" id="PS51191">
    <property type="entry name" value="FEMABX"/>
    <property type="match status" value="1"/>
</dbReference>
<organism evidence="8 9">
    <name type="scientific">Mariniflexile soesokkakense</name>
    <dbReference type="NCBI Taxonomy" id="1343160"/>
    <lineage>
        <taxon>Bacteria</taxon>
        <taxon>Pseudomonadati</taxon>
        <taxon>Bacteroidota</taxon>
        <taxon>Flavobacteriia</taxon>
        <taxon>Flavobacteriales</taxon>
        <taxon>Flavobacteriaceae</taxon>
        <taxon>Mariniflexile</taxon>
    </lineage>
</organism>
<proteinExistence type="inferred from homology"/>
<reference evidence="8 9" key="1">
    <citation type="submission" date="2024-01" db="EMBL/GenBank/DDBJ databases">
        <title>Mariniflexile litorale sp. nov., isolated from the shallow sediments of the Sea of Japan.</title>
        <authorList>
            <person name="Romanenko L."/>
            <person name="Bystritskaya E."/>
            <person name="Isaeva M."/>
        </authorList>
    </citation>
    <scope>NUCLEOTIDE SEQUENCE [LARGE SCALE GENOMIC DNA]</scope>
    <source>
        <strain evidence="8 9">KCTC 32427</strain>
    </source>
</reference>
<comment type="similarity">
    <text evidence="1">Belongs to the FemABX family.</text>
</comment>
<dbReference type="PANTHER" id="PTHR36174">
    <property type="entry name" value="LIPID II:GLYCINE GLYCYLTRANSFERASE"/>
    <property type="match status" value="1"/>
</dbReference>
<evidence type="ECO:0000256" key="4">
    <source>
        <dbReference type="ARBA" id="ARBA00022984"/>
    </source>
</evidence>
<evidence type="ECO:0000256" key="6">
    <source>
        <dbReference type="ARBA" id="ARBA00023316"/>
    </source>
</evidence>
<dbReference type="InterPro" id="IPR038740">
    <property type="entry name" value="BioF2-like_GNAT_dom"/>
</dbReference>